<sequence>MLQEPSVPVVHQCSQVSIEQDLLGRYEVEHAAAEGCDPKLSAAEKRCGFPTLWTIAEVERWWKKPILSCTRTTTSSKPGTPVVQPPNDDLPPPSHPPQASPPSSQPLHVHPSISKPPTNLADSEPADNNAAHAASQSAPPNPSHSSISSVERSRPNPPSPPKKPRAWSLATLQKKLSITKHNVDGTEGVLEFEHDTSSAESRPDPLSKYNRTEGQPILEPPGAGKWTGPLPFFSNETTLSTSTTSTSSKSVSTTPLVDNAAAALSLDPTTSSATPAPFPLKPTSTTSTHTPPSLTLNPTSPAFPSPHDTTRSASPLALDTTSPSSLKDTTTPTPPKDAPSDPKSETGTQANPTDAPYTFPLVKGSASPFAPAFSVQEFRARLRKLLNWPVLPPTSKSKGDSQPRKRPRCEVLEEDLEEGELLPEEEEEESKGSEKRRKNGKKKFRGGKSHRERLALGLDRLSYRTVTTMRRTEYMRSSGFSITDDGIATTTGWSGRELPYLSREQITRAHEDIRKNDILAGILRGFSFAYFDKETNRPLFLVDRDGRIFFFRTSIQYWMEGPGHVLCGQEGLIAGDVPQTVGEEKHNRGRHAPVIVGHQRPYSEEIMLTMHHRKHATTVNTYIRSDAFLCIVNWVCCIVMYAFPAVAARYLACAEYWAAKGITPHFGLFWCYCWNACYKNQPRIHCQPHMDSKNVVGVCVVVVYEKPGYQFDHKTRSWLVIWDAGIIVEMPPWTAAVYPSSLFLHFNVDLQDIKVLTLPGGDVPTVEDRARFEERNMEGRGSIVFFNQANMFHYPELGFPSVKKAEQAHAPSTRDYREDAAVVFPASNIPSDLV</sequence>
<evidence type="ECO:0000313" key="2">
    <source>
        <dbReference type="Proteomes" id="UP000308600"/>
    </source>
</evidence>
<protein>
    <submittedName>
        <fullName evidence="1">Uncharacterized protein</fullName>
    </submittedName>
</protein>
<name>A0ACD3B584_9AGAR</name>
<organism evidence="1 2">
    <name type="scientific">Pluteus cervinus</name>
    <dbReference type="NCBI Taxonomy" id="181527"/>
    <lineage>
        <taxon>Eukaryota</taxon>
        <taxon>Fungi</taxon>
        <taxon>Dikarya</taxon>
        <taxon>Basidiomycota</taxon>
        <taxon>Agaricomycotina</taxon>
        <taxon>Agaricomycetes</taxon>
        <taxon>Agaricomycetidae</taxon>
        <taxon>Agaricales</taxon>
        <taxon>Pluteineae</taxon>
        <taxon>Pluteaceae</taxon>
        <taxon>Pluteus</taxon>
    </lineage>
</organism>
<proteinExistence type="predicted"/>
<reference evidence="1 2" key="1">
    <citation type="journal article" date="2019" name="Nat. Ecol. Evol.">
        <title>Megaphylogeny resolves global patterns of mushroom evolution.</title>
        <authorList>
            <person name="Varga T."/>
            <person name="Krizsan K."/>
            <person name="Foldi C."/>
            <person name="Dima B."/>
            <person name="Sanchez-Garcia M."/>
            <person name="Sanchez-Ramirez S."/>
            <person name="Szollosi G.J."/>
            <person name="Szarkandi J.G."/>
            <person name="Papp V."/>
            <person name="Albert L."/>
            <person name="Andreopoulos W."/>
            <person name="Angelini C."/>
            <person name="Antonin V."/>
            <person name="Barry K.W."/>
            <person name="Bougher N.L."/>
            <person name="Buchanan P."/>
            <person name="Buyck B."/>
            <person name="Bense V."/>
            <person name="Catcheside P."/>
            <person name="Chovatia M."/>
            <person name="Cooper J."/>
            <person name="Damon W."/>
            <person name="Desjardin D."/>
            <person name="Finy P."/>
            <person name="Geml J."/>
            <person name="Haridas S."/>
            <person name="Hughes K."/>
            <person name="Justo A."/>
            <person name="Karasinski D."/>
            <person name="Kautmanova I."/>
            <person name="Kiss B."/>
            <person name="Kocsube S."/>
            <person name="Kotiranta H."/>
            <person name="LaButti K.M."/>
            <person name="Lechner B.E."/>
            <person name="Liimatainen K."/>
            <person name="Lipzen A."/>
            <person name="Lukacs Z."/>
            <person name="Mihaltcheva S."/>
            <person name="Morgado L.N."/>
            <person name="Niskanen T."/>
            <person name="Noordeloos M.E."/>
            <person name="Ohm R.A."/>
            <person name="Ortiz-Santana B."/>
            <person name="Ovrebo C."/>
            <person name="Racz N."/>
            <person name="Riley R."/>
            <person name="Savchenko A."/>
            <person name="Shiryaev A."/>
            <person name="Soop K."/>
            <person name="Spirin V."/>
            <person name="Szebenyi C."/>
            <person name="Tomsovsky M."/>
            <person name="Tulloss R.E."/>
            <person name="Uehling J."/>
            <person name="Grigoriev I.V."/>
            <person name="Vagvolgyi C."/>
            <person name="Papp T."/>
            <person name="Martin F.M."/>
            <person name="Miettinen O."/>
            <person name="Hibbett D.S."/>
            <person name="Nagy L.G."/>
        </authorList>
    </citation>
    <scope>NUCLEOTIDE SEQUENCE [LARGE SCALE GENOMIC DNA]</scope>
    <source>
        <strain evidence="1 2">NL-1719</strain>
    </source>
</reference>
<accession>A0ACD3B584</accession>
<gene>
    <name evidence="1" type="ORF">BDN72DRAFT_894457</name>
</gene>
<evidence type="ECO:0000313" key="1">
    <source>
        <dbReference type="EMBL" id="TFK72814.1"/>
    </source>
</evidence>
<keyword evidence="2" id="KW-1185">Reference proteome</keyword>
<dbReference type="EMBL" id="ML208281">
    <property type="protein sequence ID" value="TFK72814.1"/>
    <property type="molecule type" value="Genomic_DNA"/>
</dbReference>
<dbReference type="Proteomes" id="UP000308600">
    <property type="component" value="Unassembled WGS sequence"/>
</dbReference>